<reference evidence="2 3" key="1">
    <citation type="submission" date="2019-08" db="EMBL/GenBank/DDBJ databases">
        <title>Rapid identification of Enteric Bacteria from Whole Genome Sequences (WGS) using Average Nucleotide Identity (ANI).</title>
        <authorList>
            <person name="Lane C."/>
        </authorList>
    </citation>
    <scope>NUCLEOTIDE SEQUENCE [LARGE SCALE GENOMIC DNA]</scope>
    <source>
        <strain evidence="2 3">D4984</strain>
    </source>
</reference>
<feature type="transmembrane region" description="Helical" evidence="1">
    <location>
        <begin position="66"/>
        <end position="87"/>
    </location>
</feature>
<keyword evidence="1" id="KW-0812">Transmembrane</keyword>
<evidence type="ECO:0000313" key="3">
    <source>
        <dbReference type="Proteomes" id="UP000321317"/>
    </source>
</evidence>
<feature type="transmembrane region" description="Helical" evidence="1">
    <location>
        <begin position="32"/>
        <end position="54"/>
    </location>
</feature>
<comment type="caution">
    <text evidence="2">The sequence shown here is derived from an EMBL/GenBank/DDBJ whole genome shotgun (WGS) entry which is preliminary data.</text>
</comment>
<dbReference type="InterPro" id="IPR007039">
    <property type="entry name" value="TrbC/VirB2"/>
</dbReference>
<keyword evidence="1" id="KW-0472">Membrane</keyword>
<proteinExistence type="predicted"/>
<dbReference type="EMBL" id="VRMA01000015">
    <property type="protein sequence ID" value="TXK59235.1"/>
    <property type="molecule type" value="Genomic_DNA"/>
</dbReference>
<protein>
    <submittedName>
        <fullName evidence="2">TrbC/VirB2 family protein</fullName>
    </submittedName>
</protein>
<evidence type="ECO:0000313" key="2">
    <source>
        <dbReference type="EMBL" id="TXK59235.1"/>
    </source>
</evidence>
<gene>
    <name evidence="2" type="ORF">FVD16_01730</name>
</gene>
<organism evidence="2 3">
    <name type="scientific">Campylobacter helveticus</name>
    <dbReference type="NCBI Taxonomy" id="28898"/>
    <lineage>
        <taxon>Bacteria</taxon>
        <taxon>Pseudomonadati</taxon>
        <taxon>Campylobacterota</taxon>
        <taxon>Epsilonproteobacteria</taxon>
        <taxon>Campylobacterales</taxon>
        <taxon>Campylobacteraceae</taxon>
        <taxon>Campylobacter</taxon>
    </lineage>
</organism>
<dbReference type="Pfam" id="PF04956">
    <property type="entry name" value="TrbC"/>
    <property type="match status" value="1"/>
</dbReference>
<keyword evidence="3" id="KW-1185">Reference proteome</keyword>
<accession>A0ABY3L3L5</accession>
<name>A0ABY3L3L5_9BACT</name>
<sequence length="88" mass="9188">MNIKNIIALPLISPLFLFGAGGIDKVNSFLENLSTALYGIGAVVLTIAFMWAGFKIMFQGQTLREVAPVFIGGVLVGAASAIAGYIIA</sequence>
<dbReference type="Proteomes" id="UP000321317">
    <property type="component" value="Unassembled WGS sequence"/>
</dbReference>
<keyword evidence="1" id="KW-1133">Transmembrane helix</keyword>
<evidence type="ECO:0000256" key="1">
    <source>
        <dbReference type="SAM" id="Phobius"/>
    </source>
</evidence>
<dbReference type="RefSeq" id="WP_131937906.1">
    <property type="nucleotide sequence ID" value="NZ_CP037748.1"/>
</dbReference>